<accession>A0A0F9AR57</accession>
<dbReference type="AlphaFoldDB" id="A0A0F9AR57"/>
<gene>
    <name evidence="1" type="ORF">LCGC14_2881330</name>
</gene>
<feature type="non-terminal residue" evidence="1">
    <location>
        <position position="1"/>
    </location>
</feature>
<comment type="caution">
    <text evidence="1">The sequence shown here is derived from an EMBL/GenBank/DDBJ whole genome shotgun (WGS) entry which is preliminary data.</text>
</comment>
<protein>
    <submittedName>
        <fullName evidence="1">Uncharacterized protein</fullName>
    </submittedName>
</protein>
<proteinExistence type="predicted"/>
<evidence type="ECO:0000313" key="1">
    <source>
        <dbReference type="EMBL" id="KKK74681.1"/>
    </source>
</evidence>
<sequence>KRMANRWPTVILFAKHIKINVSTVYEWLKNHKEFSDAFTRAKELQKIYAGKSVSGTTLLGGLTKDQLSQLNKIQTNIRQDPDIKGFITIRDSYDRTQAAAVDPSAAGDLALIFNYMKMLDPTSVVRESEFATAENAAGVPDKIRNMWNRALTGERITFNRQDFVDTSQRLFRAQQNTQKRLINRYTTLSNRFGLNPQDVITETREIEQQPQGDVLSEADKARLAELEARE</sequence>
<name>A0A0F9AR57_9ZZZZ</name>
<reference evidence="1" key="1">
    <citation type="journal article" date="2015" name="Nature">
        <title>Complex archaea that bridge the gap between prokaryotes and eukaryotes.</title>
        <authorList>
            <person name="Spang A."/>
            <person name="Saw J.H."/>
            <person name="Jorgensen S.L."/>
            <person name="Zaremba-Niedzwiedzka K."/>
            <person name="Martijn J."/>
            <person name="Lind A.E."/>
            <person name="van Eijk R."/>
            <person name="Schleper C."/>
            <person name="Guy L."/>
            <person name="Ettema T.J."/>
        </authorList>
    </citation>
    <scope>NUCLEOTIDE SEQUENCE</scope>
</reference>
<dbReference type="EMBL" id="LAZR01056204">
    <property type="protein sequence ID" value="KKK74681.1"/>
    <property type="molecule type" value="Genomic_DNA"/>
</dbReference>
<organism evidence="1">
    <name type="scientific">marine sediment metagenome</name>
    <dbReference type="NCBI Taxonomy" id="412755"/>
    <lineage>
        <taxon>unclassified sequences</taxon>
        <taxon>metagenomes</taxon>
        <taxon>ecological metagenomes</taxon>
    </lineage>
</organism>